<evidence type="ECO:0000259" key="1">
    <source>
        <dbReference type="Pfam" id="PF00478"/>
    </source>
</evidence>
<dbReference type="Gene3D" id="3.20.20.70">
    <property type="entry name" value="Aldolase class I"/>
    <property type="match status" value="1"/>
</dbReference>
<sequence length="76" mass="8231">MPQGIEGLVPYRGPVADVVFQMVGGLRYSLGYCGARTIAELQETARVVRVTSAGLREAHPHDVTMLKDAPNYSNSI</sequence>
<reference evidence="2" key="1">
    <citation type="submission" date="2019-08" db="EMBL/GenBank/DDBJ databases">
        <authorList>
            <person name="Kucharzyk K."/>
            <person name="Murdoch R.W."/>
            <person name="Higgins S."/>
            <person name="Loffler F."/>
        </authorList>
    </citation>
    <scope>NUCLEOTIDE SEQUENCE</scope>
</reference>
<dbReference type="EMBL" id="VSSQ01036994">
    <property type="protein sequence ID" value="MPM89589.1"/>
    <property type="molecule type" value="Genomic_DNA"/>
</dbReference>
<dbReference type="Pfam" id="PF00478">
    <property type="entry name" value="IMPDH"/>
    <property type="match status" value="1"/>
</dbReference>
<keyword evidence="2" id="KW-0560">Oxidoreductase</keyword>
<dbReference type="AlphaFoldDB" id="A0A645DJV6"/>
<comment type="caution">
    <text evidence="2">The sequence shown here is derived from an EMBL/GenBank/DDBJ whole genome shotgun (WGS) entry which is preliminary data.</text>
</comment>
<organism evidence="2">
    <name type="scientific">bioreactor metagenome</name>
    <dbReference type="NCBI Taxonomy" id="1076179"/>
    <lineage>
        <taxon>unclassified sequences</taxon>
        <taxon>metagenomes</taxon>
        <taxon>ecological metagenomes</taxon>
    </lineage>
</organism>
<accession>A0A645DJV6</accession>
<proteinExistence type="predicted"/>
<dbReference type="SUPFAM" id="SSF51412">
    <property type="entry name" value="Inosine monophosphate dehydrogenase (IMPDH)"/>
    <property type="match status" value="1"/>
</dbReference>
<dbReference type="GO" id="GO:0003938">
    <property type="term" value="F:IMP dehydrogenase activity"/>
    <property type="evidence" value="ECO:0007669"/>
    <property type="project" value="UniProtKB-EC"/>
</dbReference>
<dbReference type="InterPro" id="IPR001093">
    <property type="entry name" value="IMP_DH_GMPRt"/>
</dbReference>
<evidence type="ECO:0000313" key="2">
    <source>
        <dbReference type="EMBL" id="MPM89589.1"/>
    </source>
</evidence>
<gene>
    <name evidence="2" type="primary">guaB_86</name>
    <name evidence="2" type="ORF">SDC9_136701</name>
</gene>
<feature type="domain" description="IMP dehydrogenase/GMP reductase" evidence="1">
    <location>
        <begin position="1"/>
        <end position="61"/>
    </location>
</feature>
<dbReference type="InterPro" id="IPR013785">
    <property type="entry name" value="Aldolase_TIM"/>
</dbReference>
<name>A0A645DJV6_9ZZZZ</name>
<protein>
    <submittedName>
        <fullName evidence="2">Inosine-5'-monophosphate dehydrogenase</fullName>
        <ecNumber evidence="2">1.1.1.205</ecNumber>
    </submittedName>
</protein>
<dbReference type="EC" id="1.1.1.205" evidence="2"/>